<dbReference type="Pfam" id="PF00067">
    <property type="entry name" value="p450"/>
    <property type="match status" value="1"/>
</dbReference>
<dbReference type="GO" id="GO:0042446">
    <property type="term" value="P:hormone biosynthetic process"/>
    <property type="evidence" value="ECO:0007669"/>
    <property type="project" value="TreeGrafter"/>
</dbReference>
<comment type="similarity">
    <text evidence="1">Belongs to the cytochrome P450 family.</text>
</comment>
<sequence>MKMMDNILNVRYEVWIAVCVTILVYIFTTLVRKFRMKLPPGPMGLPIVGYFPFLSKDAHLKFMELSKKYGDVFSIRLGSELVVVLNDTASMREAFSKQELLGRPPNGSFTVFDVKSKVPFYGGHAHVAGTQKICNSVIKRPWIREDKIRRTDTGRDQSL</sequence>
<evidence type="ECO:0000256" key="5">
    <source>
        <dbReference type="ARBA" id="ARBA00023004"/>
    </source>
</evidence>
<dbReference type="GO" id="GO:0004508">
    <property type="term" value="F:steroid 17-alpha-monooxygenase activity"/>
    <property type="evidence" value="ECO:0007669"/>
    <property type="project" value="TreeGrafter"/>
</dbReference>
<reference evidence="8 9" key="1">
    <citation type="submission" date="2021-06" db="EMBL/GenBank/DDBJ databases">
        <title>Caerostris extrusa draft genome.</title>
        <authorList>
            <person name="Kono N."/>
            <person name="Arakawa K."/>
        </authorList>
    </citation>
    <scope>NUCLEOTIDE SEQUENCE [LARGE SCALE GENOMIC DNA]</scope>
</reference>
<proteinExistence type="inferred from homology"/>
<dbReference type="PANTHER" id="PTHR24289:SF1">
    <property type="entry name" value="STEROID 17-ALPHA-HYDROXYLASE_17,20 LYASE"/>
    <property type="match status" value="1"/>
</dbReference>
<dbReference type="GO" id="GO:0042448">
    <property type="term" value="P:progesterone metabolic process"/>
    <property type="evidence" value="ECO:0007669"/>
    <property type="project" value="TreeGrafter"/>
</dbReference>
<keyword evidence="9" id="KW-1185">Reference proteome</keyword>
<evidence type="ECO:0000256" key="2">
    <source>
        <dbReference type="ARBA" id="ARBA00022617"/>
    </source>
</evidence>
<keyword evidence="3" id="KW-0479">Metal-binding</keyword>
<comment type="caution">
    <text evidence="8">The sequence shown here is derived from an EMBL/GenBank/DDBJ whole genome shotgun (WGS) entry which is preliminary data.</text>
</comment>
<keyword evidence="6" id="KW-0503">Monooxygenase</keyword>
<organism evidence="8 9">
    <name type="scientific">Caerostris extrusa</name>
    <name type="common">Bark spider</name>
    <name type="synonym">Caerostris bankana</name>
    <dbReference type="NCBI Taxonomy" id="172846"/>
    <lineage>
        <taxon>Eukaryota</taxon>
        <taxon>Metazoa</taxon>
        <taxon>Ecdysozoa</taxon>
        <taxon>Arthropoda</taxon>
        <taxon>Chelicerata</taxon>
        <taxon>Arachnida</taxon>
        <taxon>Araneae</taxon>
        <taxon>Araneomorphae</taxon>
        <taxon>Entelegynae</taxon>
        <taxon>Araneoidea</taxon>
        <taxon>Araneidae</taxon>
        <taxon>Caerostris</taxon>
    </lineage>
</organism>
<dbReference type="InterPro" id="IPR036396">
    <property type="entry name" value="Cyt_P450_sf"/>
</dbReference>
<accession>A0AAV4XCE0</accession>
<evidence type="ECO:0000313" key="8">
    <source>
        <dbReference type="EMBL" id="GIY91459.1"/>
    </source>
</evidence>
<dbReference type="GO" id="GO:0005506">
    <property type="term" value="F:iron ion binding"/>
    <property type="evidence" value="ECO:0007669"/>
    <property type="project" value="InterPro"/>
</dbReference>
<evidence type="ECO:0000256" key="1">
    <source>
        <dbReference type="ARBA" id="ARBA00010617"/>
    </source>
</evidence>
<name>A0AAV4XCE0_CAEEX</name>
<dbReference type="GO" id="GO:0020037">
    <property type="term" value="F:heme binding"/>
    <property type="evidence" value="ECO:0007669"/>
    <property type="project" value="InterPro"/>
</dbReference>
<gene>
    <name evidence="8" type="primary">Cyp18a1</name>
    <name evidence="8" type="ORF">CEXT_719851</name>
</gene>
<keyword evidence="7" id="KW-1133">Transmembrane helix</keyword>
<dbReference type="Proteomes" id="UP001054945">
    <property type="component" value="Unassembled WGS sequence"/>
</dbReference>
<dbReference type="SUPFAM" id="SSF48264">
    <property type="entry name" value="Cytochrome P450"/>
    <property type="match status" value="1"/>
</dbReference>
<keyword evidence="7" id="KW-0812">Transmembrane</keyword>
<evidence type="ECO:0000256" key="3">
    <source>
        <dbReference type="ARBA" id="ARBA00022723"/>
    </source>
</evidence>
<dbReference type="InterPro" id="IPR001128">
    <property type="entry name" value="Cyt_P450"/>
</dbReference>
<dbReference type="EMBL" id="BPLR01017416">
    <property type="protein sequence ID" value="GIY91459.1"/>
    <property type="molecule type" value="Genomic_DNA"/>
</dbReference>
<evidence type="ECO:0000256" key="6">
    <source>
        <dbReference type="ARBA" id="ARBA00023033"/>
    </source>
</evidence>
<dbReference type="AlphaFoldDB" id="A0AAV4XCE0"/>
<feature type="transmembrane region" description="Helical" evidence="7">
    <location>
        <begin position="12"/>
        <end position="31"/>
    </location>
</feature>
<keyword evidence="2" id="KW-0349">Heme</keyword>
<dbReference type="PANTHER" id="PTHR24289">
    <property type="entry name" value="STEROID 17-ALPHA-HYDROXYLASE/17,20 LYASE"/>
    <property type="match status" value="1"/>
</dbReference>
<evidence type="ECO:0000313" key="9">
    <source>
        <dbReference type="Proteomes" id="UP001054945"/>
    </source>
</evidence>
<evidence type="ECO:0000256" key="7">
    <source>
        <dbReference type="SAM" id="Phobius"/>
    </source>
</evidence>
<protein>
    <submittedName>
        <fullName evidence="8">Cytochrome P450 18a1</fullName>
    </submittedName>
</protein>
<keyword evidence="7" id="KW-0472">Membrane</keyword>
<keyword evidence="5" id="KW-0408">Iron</keyword>
<evidence type="ECO:0000256" key="4">
    <source>
        <dbReference type="ARBA" id="ARBA00023002"/>
    </source>
</evidence>
<keyword evidence="4" id="KW-0560">Oxidoreductase</keyword>
<dbReference type="Gene3D" id="1.10.630.10">
    <property type="entry name" value="Cytochrome P450"/>
    <property type="match status" value="1"/>
</dbReference>